<gene>
    <name evidence="8" type="ORF">FHS42_006087</name>
</gene>
<dbReference type="PANTHER" id="PTHR48075:SF5">
    <property type="entry name" value="3-HYDROXYBUTYRYL-COA DEHYDROGENASE"/>
    <property type="match status" value="1"/>
</dbReference>
<feature type="site" description="Important for catalytic activity" evidence="4">
    <location>
        <position position="152"/>
    </location>
</feature>
<feature type="binding site" evidence="5">
    <location>
        <position position="109"/>
    </location>
    <ligand>
        <name>NAD(+)</name>
        <dbReference type="ChEBI" id="CHEBI:57540"/>
    </ligand>
</feature>
<proteinExistence type="inferred from homology"/>
<dbReference type="Pfam" id="PF02737">
    <property type="entry name" value="3HCDH_N"/>
    <property type="match status" value="1"/>
</dbReference>
<dbReference type="Pfam" id="PF00725">
    <property type="entry name" value="3HCDH"/>
    <property type="match status" value="1"/>
</dbReference>
<feature type="binding site" evidence="5">
    <location>
        <position position="104"/>
    </location>
    <ligand>
        <name>NAD(+)</name>
        <dbReference type="ChEBI" id="CHEBI:57540"/>
    </ligand>
</feature>
<dbReference type="InterPro" id="IPR022694">
    <property type="entry name" value="3-OHacyl-CoA_DH"/>
</dbReference>
<feature type="binding site" evidence="5">
    <location>
        <position position="131"/>
    </location>
    <ligand>
        <name>NAD(+)</name>
        <dbReference type="ChEBI" id="CHEBI:57540"/>
    </ligand>
</feature>
<dbReference type="GO" id="GO:0006635">
    <property type="term" value="P:fatty acid beta-oxidation"/>
    <property type="evidence" value="ECO:0007669"/>
    <property type="project" value="TreeGrafter"/>
</dbReference>
<feature type="binding site" evidence="5">
    <location>
        <position position="155"/>
    </location>
    <ligand>
        <name>NAD(+)</name>
        <dbReference type="ChEBI" id="CHEBI:57540"/>
    </ligand>
</feature>
<evidence type="ECO:0000313" key="8">
    <source>
        <dbReference type="EMBL" id="MBB5938995.1"/>
    </source>
</evidence>
<dbReference type="InterPro" id="IPR006108">
    <property type="entry name" value="3HC_DH_C"/>
</dbReference>
<keyword evidence="5" id="KW-0520">NAD</keyword>
<dbReference type="InterPro" id="IPR006176">
    <property type="entry name" value="3-OHacyl-CoA_DH_NAD-bd"/>
</dbReference>
<dbReference type="Gene3D" id="3.40.50.720">
    <property type="entry name" value="NAD(P)-binding Rossmann-like Domain"/>
    <property type="match status" value="1"/>
</dbReference>
<dbReference type="Proteomes" id="UP000588098">
    <property type="component" value="Unassembled WGS sequence"/>
</dbReference>
<dbReference type="RefSeq" id="WP_184577363.1">
    <property type="nucleotide sequence ID" value="NZ_JACHJL010000020.1"/>
</dbReference>
<dbReference type="SUPFAM" id="SSF51735">
    <property type="entry name" value="NAD(P)-binding Rossmann-fold domains"/>
    <property type="match status" value="1"/>
</dbReference>
<dbReference type="EMBL" id="JACHJL010000020">
    <property type="protein sequence ID" value="MBB5938995.1"/>
    <property type="molecule type" value="Genomic_DNA"/>
</dbReference>
<feature type="binding site" evidence="5">
    <location>
        <position position="286"/>
    </location>
    <ligand>
        <name>NAD(+)</name>
        <dbReference type="ChEBI" id="CHEBI:57540"/>
    </ligand>
</feature>
<keyword evidence="9" id="KW-1185">Reference proteome</keyword>
<comment type="caution">
    <text evidence="8">The sequence shown here is derived from an EMBL/GenBank/DDBJ whole genome shotgun (WGS) entry which is preliminary data.</text>
</comment>
<dbReference type="GO" id="GO:0008691">
    <property type="term" value="F:3-hydroxybutyryl-CoA dehydrogenase activity"/>
    <property type="evidence" value="ECO:0007669"/>
    <property type="project" value="TreeGrafter"/>
</dbReference>
<dbReference type="AlphaFoldDB" id="A0A7W9QEW4"/>
<evidence type="ECO:0000256" key="1">
    <source>
        <dbReference type="ARBA" id="ARBA00005086"/>
    </source>
</evidence>
<dbReference type="InterPro" id="IPR036291">
    <property type="entry name" value="NAD(P)-bd_dom_sf"/>
</dbReference>
<evidence type="ECO:0000256" key="4">
    <source>
        <dbReference type="PIRSR" id="PIRSR000105-1"/>
    </source>
</evidence>
<reference evidence="8 9" key="1">
    <citation type="submission" date="2020-08" db="EMBL/GenBank/DDBJ databases">
        <title>Genomic Encyclopedia of Type Strains, Phase III (KMG-III): the genomes of soil and plant-associated and newly described type strains.</title>
        <authorList>
            <person name="Whitman W."/>
        </authorList>
    </citation>
    <scope>NUCLEOTIDE SEQUENCE [LARGE SCALE GENOMIC DNA]</scope>
    <source>
        <strain evidence="8 9">CECT 8305</strain>
    </source>
</reference>
<evidence type="ECO:0000259" key="7">
    <source>
        <dbReference type="Pfam" id="PF02737"/>
    </source>
</evidence>
<comment type="pathway">
    <text evidence="1">Lipid metabolism; butanoate metabolism.</text>
</comment>
<protein>
    <submittedName>
        <fullName evidence="8">3-hydroxyacyl-CoA dehydrogenase</fullName>
    </submittedName>
</protein>
<sequence>MSEHTPERSRPGAGDEPIRTVGVVGAGVIGSSVAHAVAASTGLPVTLVDSEAEALRGAADSVRRHQRLARLTGGRGPASPLDLTMTTDLDALADADLVVENITESQTAKSALYRELDRVLRPEVAIAANTSAIPIGLLAPALADPGRLVGAHFMNPVDRIGTVEIVRGPLSSPSAMAAITGLLRAMGKEWFVVQDAAGFVVNRVLMVMVNLAAALVHEEVATPQQVDGLFRGCLGHTSGPLRTADLIGLDTVVRTLDVLREHHGTAEYAAHPALRERVTRGELGCKSGAGFFSYGRSSA</sequence>
<evidence type="ECO:0000256" key="5">
    <source>
        <dbReference type="PIRSR" id="PIRSR000105-2"/>
    </source>
</evidence>
<feature type="domain" description="3-hydroxyacyl-CoA dehydrogenase C-terminal" evidence="6">
    <location>
        <begin position="198"/>
        <end position="294"/>
    </location>
</feature>
<dbReference type="GO" id="GO:0070403">
    <property type="term" value="F:NAD+ binding"/>
    <property type="evidence" value="ECO:0007669"/>
    <property type="project" value="InterPro"/>
</dbReference>
<organism evidence="8 9">
    <name type="scientific">Streptomyces zagrosensis</name>
    <dbReference type="NCBI Taxonomy" id="1042984"/>
    <lineage>
        <taxon>Bacteria</taxon>
        <taxon>Bacillati</taxon>
        <taxon>Actinomycetota</taxon>
        <taxon>Actinomycetes</taxon>
        <taxon>Kitasatosporales</taxon>
        <taxon>Streptomycetaceae</taxon>
        <taxon>Streptomyces</taxon>
    </lineage>
</organism>
<comment type="similarity">
    <text evidence="2">Belongs to the 3-hydroxyacyl-CoA dehydrogenase family.</text>
</comment>
<dbReference type="InterPro" id="IPR008927">
    <property type="entry name" value="6-PGluconate_DH-like_C_sf"/>
</dbReference>
<name>A0A7W9QEW4_9ACTN</name>
<accession>A0A7W9QEW4</accession>
<feature type="domain" description="3-hydroxyacyl-CoA dehydrogenase NAD binding" evidence="7">
    <location>
        <begin position="20"/>
        <end position="195"/>
    </location>
</feature>
<feature type="binding site" evidence="5">
    <location>
        <begin position="25"/>
        <end position="30"/>
    </location>
    <ligand>
        <name>NAD(+)</name>
        <dbReference type="ChEBI" id="CHEBI:57540"/>
    </ligand>
</feature>
<evidence type="ECO:0000256" key="2">
    <source>
        <dbReference type="ARBA" id="ARBA00009463"/>
    </source>
</evidence>
<dbReference type="InterPro" id="IPR013328">
    <property type="entry name" value="6PGD_dom2"/>
</dbReference>
<dbReference type="Gene3D" id="1.10.1040.10">
    <property type="entry name" value="N-(1-d-carboxylethyl)-l-norvaline Dehydrogenase, domain 2"/>
    <property type="match status" value="1"/>
</dbReference>
<evidence type="ECO:0000259" key="6">
    <source>
        <dbReference type="Pfam" id="PF00725"/>
    </source>
</evidence>
<dbReference type="PANTHER" id="PTHR48075">
    <property type="entry name" value="3-HYDROXYACYL-COA DEHYDROGENASE FAMILY PROTEIN"/>
    <property type="match status" value="1"/>
</dbReference>
<keyword evidence="3" id="KW-0560">Oxidoreductase</keyword>
<dbReference type="PIRSF" id="PIRSF000105">
    <property type="entry name" value="HCDH"/>
    <property type="match status" value="1"/>
</dbReference>
<evidence type="ECO:0000313" key="9">
    <source>
        <dbReference type="Proteomes" id="UP000588098"/>
    </source>
</evidence>
<evidence type="ECO:0000256" key="3">
    <source>
        <dbReference type="ARBA" id="ARBA00023002"/>
    </source>
</evidence>
<feature type="binding site" evidence="5">
    <location>
        <position position="49"/>
    </location>
    <ligand>
        <name>NAD(+)</name>
        <dbReference type="ChEBI" id="CHEBI:57540"/>
    </ligand>
</feature>
<dbReference type="SUPFAM" id="SSF48179">
    <property type="entry name" value="6-phosphogluconate dehydrogenase C-terminal domain-like"/>
    <property type="match status" value="1"/>
</dbReference>